<organism evidence="2 3">
    <name type="scientific">Rhododendron williamsianum</name>
    <dbReference type="NCBI Taxonomy" id="262921"/>
    <lineage>
        <taxon>Eukaryota</taxon>
        <taxon>Viridiplantae</taxon>
        <taxon>Streptophyta</taxon>
        <taxon>Embryophyta</taxon>
        <taxon>Tracheophyta</taxon>
        <taxon>Spermatophyta</taxon>
        <taxon>Magnoliopsida</taxon>
        <taxon>eudicotyledons</taxon>
        <taxon>Gunneridae</taxon>
        <taxon>Pentapetalae</taxon>
        <taxon>asterids</taxon>
        <taxon>Ericales</taxon>
        <taxon>Ericaceae</taxon>
        <taxon>Ericoideae</taxon>
        <taxon>Rhodoreae</taxon>
        <taxon>Rhododendron</taxon>
    </lineage>
</organism>
<evidence type="ECO:0000313" key="3">
    <source>
        <dbReference type="Proteomes" id="UP000428333"/>
    </source>
</evidence>
<name>A0A6A4KYI3_9ERIC</name>
<dbReference type="GO" id="GO:0061608">
    <property type="term" value="F:nuclear import signal receptor activity"/>
    <property type="evidence" value="ECO:0007669"/>
    <property type="project" value="TreeGrafter"/>
</dbReference>
<accession>A0A6A4KYI3</accession>
<dbReference type="AlphaFoldDB" id="A0A6A4KYI3"/>
<dbReference type="OrthoDB" id="1930763at2759"/>
<dbReference type="InterPro" id="IPR037766">
    <property type="entry name" value="FHY1"/>
</dbReference>
<keyword evidence="3" id="KW-1185">Reference proteome</keyword>
<dbReference type="EMBL" id="QEFC01003482">
    <property type="protein sequence ID" value="KAE9447788.1"/>
    <property type="molecule type" value="Genomic_DNA"/>
</dbReference>
<comment type="caution">
    <text evidence="2">The sequence shown here is derived from an EMBL/GenBank/DDBJ whole genome shotgun (WGS) entry which is preliminary data.</text>
</comment>
<sequence length="295" mass="32515">MRCFMELVSYVLNGDGVALVTHVVYQELSHESDKWLYGISGTVHSQRPVVNVDKVVESYNGIFYLSKKRKFHAETLGLPLPKHKCSDSSFSSDIVSPLNENPRVDDVDAHIIKGKIIVVAKDDEPETVSGKDSNSCGGDSDSAMSSAEAKIQVEYPKMLLSDMPSTSSVNWASSSFKNSLYSLDSRIVSKSGADRMQSPYSGDNSFPHNDFGLNSCQNFDEHVLEFGCQIDYSCLEDENDNSETCTDEEPCSSNYVLSSGRWSINRADISNPASNGLVEKLCMAVACTAELRKWI</sequence>
<evidence type="ECO:0000256" key="1">
    <source>
        <dbReference type="SAM" id="MobiDB-lite"/>
    </source>
</evidence>
<dbReference type="GO" id="GO:0016607">
    <property type="term" value="C:nuclear speck"/>
    <property type="evidence" value="ECO:0007669"/>
    <property type="project" value="TreeGrafter"/>
</dbReference>
<protein>
    <submittedName>
        <fullName evidence="2">Uncharacterized protein</fullName>
    </submittedName>
</protein>
<feature type="compositionally biased region" description="Polar residues" evidence="1">
    <location>
        <begin position="130"/>
        <end position="143"/>
    </location>
</feature>
<dbReference type="GO" id="GO:0005737">
    <property type="term" value="C:cytoplasm"/>
    <property type="evidence" value="ECO:0007669"/>
    <property type="project" value="TreeGrafter"/>
</dbReference>
<feature type="region of interest" description="Disordered" evidence="1">
    <location>
        <begin position="124"/>
        <end position="143"/>
    </location>
</feature>
<dbReference type="GO" id="GO:0051457">
    <property type="term" value="P:maintenance of protein location in nucleus"/>
    <property type="evidence" value="ECO:0007669"/>
    <property type="project" value="TreeGrafter"/>
</dbReference>
<dbReference type="PANTHER" id="PTHR37723:SF1">
    <property type="entry name" value="PROTEIN FAR-RED-ELONGATED HYPOCOTYL 1-LIKE"/>
    <property type="match status" value="1"/>
</dbReference>
<evidence type="ECO:0000313" key="2">
    <source>
        <dbReference type="EMBL" id="KAE9447788.1"/>
    </source>
</evidence>
<feature type="non-terminal residue" evidence="2">
    <location>
        <position position="1"/>
    </location>
</feature>
<proteinExistence type="predicted"/>
<dbReference type="PANTHER" id="PTHR37723">
    <property type="entry name" value="PROTEIN FAR-RED ELONGATED HYPOCOTYL 1"/>
    <property type="match status" value="1"/>
</dbReference>
<dbReference type="GO" id="GO:0009639">
    <property type="term" value="P:response to red or far red light"/>
    <property type="evidence" value="ECO:0007669"/>
    <property type="project" value="InterPro"/>
</dbReference>
<gene>
    <name evidence="2" type="ORF">C3L33_20315</name>
</gene>
<reference evidence="2 3" key="1">
    <citation type="journal article" date="2019" name="Genome Biol. Evol.">
        <title>The Rhododendron genome and chromosomal organization provide insight into shared whole-genome duplications across the heath family (Ericaceae).</title>
        <authorList>
            <person name="Soza V.L."/>
            <person name="Lindsley D."/>
            <person name="Waalkes A."/>
            <person name="Ramage E."/>
            <person name="Patwardhan R.P."/>
            <person name="Burton J.N."/>
            <person name="Adey A."/>
            <person name="Kumar A."/>
            <person name="Qiu R."/>
            <person name="Shendure J."/>
            <person name="Hall B."/>
        </authorList>
    </citation>
    <scope>NUCLEOTIDE SEQUENCE [LARGE SCALE GENOMIC DNA]</scope>
    <source>
        <strain evidence="2">RSF 1966-606</strain>
    </source>
</reference>
<dbReference type="Proteomes" id="UP000428333">
    <property type="component" value="Linkage Group LG12"/>
</dbReference>